<dbReference type="STRING" id="1300349.I603_1680"/>
<gene>
    <name evidence="3" type="ORF">I603_1680</name>
</gene>
<dbReference type="EMBL" id="LZYB01000003">
    <property type="protein sequence ID" value="OBV11272.1"/>
    <property type="molecule type" value="Genomic_DNA"/>
</dbReference>
<dbReference type="Proteomes" id="UP000092484">
    <property type="component" value="Unassembled WGS sequence"/>
</dbReference>
<evidence type="ECO:0000256" key="2">
    <source>
        <dbReference type="SAM" id="SignalP"/>
    </source>
</evidence>
<feature type="compositionally biased region" description="Low complexity" evidence="1">
    <location>
        <begin position="60"/>
        <end position="69"/>
    </location>
</feature>
<protein>
    <recommendedName>
        <fullName evidence="5">Lipoprotein</fullName>
    </recommendedName>
</protein>
<feature type="compositionally biased region" description="Low complexity" evidence="1">
    <location>
        <begin position="78"/>
        <end position="91"/>
    </location>
</feature>
<sequence>MKRAAILALALLVAACDEQAASPSGQGGEAAGEVLGGSISDEMIPLEQLRSEAPLLPRQAAAPDSAANEEASEEAAPEGEPSSEGAEAAPAAPAPEPATEG</sequence>
<organism evidence="3 4">
    <name type="scientific">Erythrobacter dokdonensis DSW-74</name>
    <dbReference type="NCBI Taxonomy" id="1300349"/>
    <lineage>
        <taxon>Bacteria</taxon>
        <taxon>Pseudomonadati</taxon>
        <taxon>Pseudomonadota</taxon>
        <taxon>Alphaproteobacteria</taxon>
        <taxon>Sphingomonadales</taxon>
        <taxon>Erythrobacteraceae</taxon>
        <taxon>Erythrobacter/Porphyrobacter group</taxon>
        <taxon>Erythrobacter</taxon>
    </lineage>
</organism>
<comment type="caution">
    <text evidence="3">The sequence shown here is derived from an EMBL/GenBank/DDBJ whole genome shotgun (WGS) entry which is preliminary data.</text>
</comment>
<evidence type="ECO:0008006" key="5">
    <source>
        <dbReference type="Google" id="ProtNLM"/>
    </source>
</evidence>
<feature type="chain" id="PRO_5008355115" description="Lipoprotein" evidence="2">
    <location>
        <begin position="21"/>
        <end position="101"/>
    </location>
</feature>
<reference evidence="3 4" key="1">
    <citation type="submission" date="2016-06" db="EMBL/GenBank/DDBJ databases">
        <title>Genome sequence of Porphyrobacter dokdonensis DSW-74.</title>
        <authorList>
            <person name="Kim J.F."/>
            <person name="Song J.Y."/>
        </authorList>
    </citation>
    <scope>NUCLEOTIDE SEQUENCE [LARGE SCALE GENOMIC DNA]</scope>
    <source>
        <strain evidence="3 4">DSW-74</strain>
    </source>
</reference>
<evidence type="ECO:0000313" key="3">
    <source>
        <dbReference type="EMBL" id="OBV11272.1"/>
    </source>
</evidence>
<dbReference type="PROSITE" id="PS51257">
    <property type="entry name" value="PROKAR_LIPOPROTEIN"/>
    <property type="match status" value="1"/>
</dbReference>
<proteinExistence type="predicted"/>
<name>A0A1A7BIJ7_9SPHN</name>
<feature type="compositionally biased region" description="Pro residues" evidence="1">
    <location>
        <begin position="92"/>
        <end position="101"/>
    </location>
</feature>
<dbReference type="AlphaFoldDB" id="A0A1A7BIJ7"/>
<keyword evidence="4" id="KW-1185">Reference proteome</keyword>
<feature type="region of interest" description="Disordered" evidence="1">
    <location>
        <begin position="42"/>
        <end position="101"/>
    </location>
</feature>
<feature type="signal peptide" evidence="2">
    <location>
        <begin position="1"/>
        <end position="20"/>
    </location>
</feature>
<evidence type="ECO:0000256" key="1">
    <source>
        <dbReference type="SAM" id="MobiDB-lite"/>
    </source>
</evidence>
<accession>A0A1A7BIJ7</accession>
<evidence type="ECO:0000313" key="4">
    <source>
        <dbReference type="Proteomes" id="UP000092484"/>
    </source>
</evidence>
<dbReference type="RefSeq" id="WP_143736669.1">
    <property type="nucleotide sequence ID" value="NZ_LZYB01000003.1"/>
</dbReference>
<keyword evidence="2" id="KW-0732">Signal</keyword>